<evidence type="ECO:0000313" key="2">
    <source>
        <dbReference type="Proteomes" id="UP000324222"/>
    </source>
</evidence>
<evidence type="ECO:0000313" key="1">
    <source>
        <dbReference type="EMBL" id="MPC28215.1"/>
    </source>
</evidence>
<dbReference type="AlphaFoldDB" id="A0A5B7E4B7"/>
<organism evidence="1 2">
    <name type="scientific">Portunus trituberculatus</name>
    <name type="common">Swimming crab</name>
    <name type="synonym">Neptunus trituberculatus</name>
    <dbReference type="NCBI Taxonomy" id="210409"/>
    <lineage>
        <taxon>Eukaryota</taxon>
        <taxon>Metazoa</taxon>
        <taxon>Ecdysozoa</taxon>
        <taxon>Arthropoda</taxon>
        <taxon>Crustacea</taxon>
        <taxon>Multicrustacea</taxon>
        <taxon>Malacostraca</taxon>
        <taxon>Eumalacostraca</taxon>
        <taxon>Eucarida</taxon>
        <taxon>Decapoda</taxon>
        <taxon>Pleocyemata</taxon>
        <taxon>Brachyura</taxon>
        <taxon>Eubrachyura</taxon>
        <taxon>Portunoidea</taxon>
        <taxon>Portunidae</taxon>
        <taxon>Portuninae</taxon>
        <taxon>Portunus</taxon>
    </lineage>
</organism>
<dbReference type="Proteomes" id="UP000324222">
    <property type="component" value="Unassembled WGS sequence"/>
</dbReference>
<keyword evidence="2" id="KW-1185">Reference proteome</keyword>
<protein>
    <submittedName>
        <fullName evidence="1">Uncharacterized protein</fullName>
    </submittedName>
</protein>
<name>A0A5B7E4B7_PORTR</name>
<reference evidence="1 2" key="1">
    <citation type="submission" date="2019-05" db="EMBL/GenBank/DDBJ databases">
        <title>Another draft genome of Portunus trituberculatus and its Hox gene families provides insights of decapod evolution.</title>
        <authorList>
            <person name="Jeong J.-H."/>
            <person name="Song I."/>
            <person name="Kim S."/>
            <person name="Choi T."/>
            <person name="Kim D."/>
            <person name="Ryu S."/>
            <person name="Kim W."/>
        </authorList>
    </citation>
    <scope>NUCLEOTIDE SEQUENCE [LARGE SCALE GENOMIC DNA]</scope>
    <source>
        <tissue evidence="1">Muscle</tissue>
    </source>
</reference>
<proteinExistence type="predicted"/>
<dbReference type="EMBL" id="VSRR010001873">
    <property type="protein sequence ID" value="MPC28215.1"/>
    <property type="molecule type" value="Genomic_DNA"/>
</dbReference>
<gene>
    <name evidence="1" type="ORF">E2C01_021411</name>
</gene>
<accession>A0A5B7E4B7</accession>
<sequence>MCRLACWESNRRGGRKCLGMAFPPRPPLMPGVPLSTMMGAPFTLTNSKVTHSLAKAIIHPYSDVCVGGWEGGRQGYMGLIQVSVDRCCSAVLGPPHTCLLVLGGGREQGVTIPCSPVFPCIVLACCCLEVLCVSE</sequence>
<comment type="caution">
    <text evidence="1">The sequence shown here is derived from an EMBL/GenBank/DDBJ whole genome shotgun (WGS) entry which is preliminary data.</text>
</comment>